<accession>A1ZCR2</accession>
<protein>
    <submittedName>
        <fullName evidence="1">Uncharacterized protein</fullName>
    </submittedName>
</protein>
<reference evidence="1 2" key="1">
    <citation type="submission" date="2007-01" db="EMBL/GenBank/DDBJ databases">
        <authorList>
            <person name="Haygood M."/>
            <person name="Podell S."/>
            <person name="Anderson C."/>
            <person name="Hopkinson B."/>
            <person name="Roe K."/>
            <person name="Barbeau K."/>
            <person name="Gaasterland T."/>
            <person name="Ferriera S."/>
            <person name="Johnson J."/>
            <person name="Kravitz S."/>
            <person name="Beeson K."/>
            <person name="Sutton G."/>
            <person name="Rogers Y.-H."/>
            <person name="Friedman R."/>
            <person name="Frazier M."/>
            <person name="Venter J.C."/>
        </authorList>
    </citation>
    <scope>NUCLEOTIDE SEQUENCE [LARGE SCALE GENOMIC DNA]</scope>
    <source>
        <strain evidence="1 2">ATCC 23134</strain>
    </source>
</reference>
<gene>
    <name evidence="1" type="ORF">M23134_02093</name>
</gene>
<comment type="caution">
    <text evidence="1">The sequence shown here is derived from an EMBL/GenBank/DDBJ whole genome shotgun (WGS) entry which is preliminary data.</text>
</comment>
<sequence>MGNIIIFEQAINKGKKETPKYDSLKVLVIKRLVKIKGFGKISKYRDLSVPFMLEQSTIALMCGIKTKLICSNNAPQ</sequence>
<dbReference type="Proteomes" id="UP000004095">
    <property type="component" value="Unassembled WGS sequence"/>
</dbReference>
<dbReference type="RefSeq" id="WP_002693012.1">
    <property type="nucleotide sequence ID" value="NZ_AAWS01000001.1"/>
</dbReference>
<dbReference type="EMBL" id="AAWS01000001">
    <property type="protein sequence ID" value="EAY32064.1"/>
    <property type="molecule type" value="Genomic_DNA"/>
</dbReference>
<evidence type="ECO:0000313" key="1">
    <source>
        <dbReference type="EMBL" id="EAY32064.1"/>
    </source>
</evidence>
<dbReference type="AlphaFoldDB" id="A1ZCR2"/>
<organism evidence="1 2">
    <name type="scientific">Microscilla marina ATCC 23134</name>
    <dbReference type="NCBI Taxonomy" id="313606"/>
    <lineage>
        <taxon>Bacteria</taxon>
        <taxon>Pseudomonadati</taxon>
        <taxon>Bacteroidota</taxon>
        <taxon>Cytophagia</taxon>
        <taxon>Cytophagales</taxon>
        <taxon>Microscillaceae</taxon>
        <taxon>Microscilla</taxon>
    </lineage>
</organism>
<proteinExistence type="predicted"/>
<name>A1ZCR2_MICM2</name>
<keyword evidence="2" id="KW-1185">Reference proteome</keyword>
<evidence type="ECO:0000313" key="2">
    <source>
        <dbReference type="Proteomes" id="UP000004095"/>
    </source>
</evidence>